<proteinExistence type="predicted"/>
<organism evidence="1">
    <name type="scientific">virus sp. ctmTa7</name>
    <dbReference type="NCBI Taxonomy" id="2828255"/>
    <lineage>
        <taxon>Viruses</taxon>
    </lineage>
</organism>
<protein>
    <submittedName>
        <fullName evidence="1">Uncharacterized protein</fullName>
    </submittedName>
</protein>
<name>A0A8S5RC15_9VIRU</name>
<reference evidence="1" key="1">
    <citation type="journal article" date="2021" name="Proc. Natl. Acad. Sci. U.S.A.">
        <title>A Catalog of Tens of Thousands of Viruses from Human Metagenomes Reveals Hidden Associations with Chronic Diseases.</title>
        <authorList>
            <person name="Tisza M.J."/>
            <person name="Buck C.B."/>
        </authorList>
    </citation>
    <scope>NUCLEOTIDE SEQUENCE</scope>
    <source>
        <strain evidence="1">CtmTa7</strain>
    </source>
</reference>
<accession>A0A8S5RC15</accession>
<evidence type="ECO:0000313" key="1">
    <source>
        <dbReference type="EMBL" id="DAE28683.1"/>
    </source>
</evidence>
<sequence>MLKVNDKVKVHMYDTCSREIKTRNYGTIFIVREENGKIGIDWNTDKSPTTCNGEVFTPFETFSYSVIFENVENGKKYYWSNANNKIVEMED</sequence>
<dbReference type="EMBL" id="BK059091">
    <property type="protein sequence ID" value="DAE28683.1"/>
    <property type="molecule type" value="Genomic_DNA"/>
</dbReference>